<gene>
    <name evidence="1" type="ORF">EV686_11464</name>
</gene>
<dbReference type="Proteomes" id="UP000294692">
    <property type="component" value="Unassembled WGS sequence"/>
</dbReference>
<accession>A0A4R3ULQ9</accession>
<reference evidence="1 2" key="1">
    <citation type="submission" date="2019-03" db="EMBL/GenBank/DDBJ databases">
        <title>Genomic Encyclopedia of Type Strains, Phase IV (KMG-IV): sequencing the most valuable type-strain genomes for metagenomic binning, comparative biology and taxonomic classification.</title>
        <authorList>
            <person name="Goeker M."/>
        </authorList>
    </citation>
    <scope>NUCLEOTIDE SEQUENCE [LARGE SCALE GENOMIC DNA]</scope>
    <source>
        <strain evidence="1 2">DSM 100048</strain>
    </source>
</reference>
<dbReference type="AlphaFoldDB" id="A0A4R3ULQ9"/>
<evidence type="ECO:0000313" key="1">
    <source>
        <dbReference type="EMBL" id="TCU92626.1"/>
    </source>
</evidence>
<name>A0A4R3ULQ9_9BURK</name>
<keyword evidence="2" id="KW-1185">Reference proteome</keyword>
<protein>
    <submittedName>
        <fullName evidence="1">Uncharacterized protein</fullName>
    </submittedName>
</protein>
<proteinExistence type="predicted"/>
<evidence type="ECO:0000313" key="2">
    <source>
        <dbReference type="Proteomes" id="UP000294692"/>
    </source>
</evidence>
<dbReference type="RefSeq" id="WP_132478291.1">
    <property type="nucleotide sequence ID" value="NZ_JBEBWM010000128.1"/>
</dbReference>
<sequence length="81" mass="9105">MKVDDVVMESYRNRSYAVHCQPSHDKQGRWSVWVEVFDGGNGQGEHGELLMSAEHQYTFASQEEGLHAGARLAEQLIDVEG</sequence>
<organism evidence="1 2">
    <name type="scientific">Paracandidimonas soli</name>
    <dbReference type="NCBI Taxonomy" id="1917182"/>
    <lineage>
        <taxon>Bacteria</taxon>
        <taxon>Pseudomonadati</taxon>
        <taxon>Pseudomonadota</taxon>
        <taxon>Betaproteobacteria</taxon>
        <taxon>Burkholderiales</taxon>
        <taxon>Alcaligenaceae</taxon>
        <taxon>Paracandidimonas</taxon>
    </lineage>
</organism>
<comment type="caution">
    <text evidence="1">The sequence shown here is derived from an EMBL/GenBank/DDBJ whole genome shotgun (WGS) entry which is preliminary data.</text>
</comment>
<dbReference type="EMBL" id="SMBX01000014">
    <property type="protein sequence ID" value="TCU92626.1"/>
    <property type="molecule type" value="Genomic_DNA"/>
</dbReference>